<dbReference type="Proteomes" id="UP000824890">
    <property type="component" value="Unassembled WGS sequence"/>
</dbReference>
<dbReference type="InterPro" id="IPR015943">
    <property type="entry name" value="WD40/YVTN_repeat-like_dom_sf"/>
</dbReference>
<dbReference type="PANTHER" id="PTHR19856">
    <property type="entry name" value="WD-REPEATCONTAINING PROTEIN WDR1"/>
    <property type="match status" value="1"/>
</dbReference>
<organism evidence="4 5">
    <name type="scientific">Brassica napus</name>
    <name type="common">Rape</name>
    <dbReference type="NCBI Taxonomy" id="3708"/>
    <lineage>
        <taxon>Eukaryota</taxon>
        <taxon>Viridiplantae</taxon>
        <taxon>Streptophyta</taxon>
        <taxon>Embryophyta</taxon>
        <taxon>Tracheophyta</taxon>
        <taxon>Spermatophyta</taxon>
        <taxon>Magnoliopsida</taxon>
        <taxon>eudicotyledons</taxon>
        <taxon>Gunneridae</taxon>
        <taxon>Pentapetalae</taxon>
        <taxon>rosids</taxon>
        <taxon>malvids</taxon>
        <taxon>Brassicales</taxon>
        <taxon>Brassicaceae</taxon>
        <taxon>Brassiceae</taxon>
        <taxon>Brassica</taxon>
    </lineage>
</organism>
<dbReference type="PANTHER" id="PTHR19856:SF0">
    <property type="entry name" value="WD REPEAT-CONTAINING PROTEIN 1"/>
    <property type="match status" value="1"/>
</dbReference>
<feature type="repeat" description="WD" evidence="3">
    <location>
        <begin position="52"/>
        <end position="93"/>
    </location>
</feature>
<sequence length="117" mass="13039">MTLAETYACIPSTERGRGILISGDSKSDTMLYTNARSVVILDLNNPLKVSIYGEHAYPATVARYSPNGEWIASGDVSGTVRIWGARDDHVLKKEFKVLAGRIDDLQWSGWDADRCFW</sequence>
<evidence type="ECO:0000256" key="3">
    <source>
        <dbReference type="PROSITE-ProRule" id="PRU00221"/>
    </source>
</evidence>
<keyword evidence="1 3" id="KW-0853">WD repeat</keyword>
<keyword evidence="2" id="KW-0677">Repeat</keyword>
<dbReference type="EMBL" id="JAGKQM010000162">
    <property type="protein sequence ID" value="KAH0855088.1"/>
    <property type="molecule type" value="Genomic_DNA"/>
</dbReference>
<gene>
    <name evidence="4" type="ORF">HID58_020500</name>
</gene>
<evidence type="ECO:0000256" key="2">
    <source>
        <dbReference type="ARBA" id="ARBA00022737"/>
    </source>
</evidence>
<accession>A0ABQ7XJ21</accession>
<proteinExistence type="predicted"/>
<comment type="caution">
    <text evidence="4">The sequence shown here is derived from an EMBL/GenBank/DDBJ whole genome shotgun (WGS) entry which is preliminary data.</text>
</comment>
<protein>
    <submittedName>
        <fullName evidence="4">Uncharacterized protein</fullName>
    </submittedName>
</protein>
<name>A0ABQ7XJ21_BRANA</name>
<dbReference type="PROSITE" id="PS50082">
    <property type="entry name" value="WD_REPEATS_2"/>
    <property type="match status" value="1"/>
</dbReference>
<dbReference type="SUPFAM" id="SSF50978">
    <property type="entry name" value="WD40 repeat-like"/>
    <property type="match status" value="1"/>
</dbReference>
<keyword evidence="5" id="KW-1185">Reference proteome</keyword>
<dbReference type="Gene3D" id="2.130.10.10">
    <property type="entry name" value="YVTN repeat-like/Quinoprotein amine dehydrogenase"/>
    <property type="match status" value="1"/>
</dbReference>
<dbReference type="SMART" id="SM00320">
    <property type="entry name" value="WD40"/>
    <property type="match status" value="1"/>
</dbReference>
<evidence type="ECO:0000313" key="4">
    <source>
        <dbReference type="EMBL" id="KAH0855088.1"/>
    </source>
</evidence>
<dbReference type="InterPro" id="IPR036322">
    <property type="entry name" value="WD40_repeat_dom_sf"/>
</dbReference>
<evidence type="ECO:0000313" key="5">
    <source>
        <dbReference type="Proteomes" id="UP000824890"/>
    </source>
</evidence>
<reference evidence="4 5" key="1">
    <citation type="submission" date="2021-05" db="EMBL/GenBank/DDBJ databases">
        <title>Genome Assembly of Synthetic Allotetraploid Brassica napus Reveals Homoeologous Exchanges between Subgenomes.</title>
        <authorList>
            <person name="Davis J.T."/>
        </authorList>
    </citation>
    <scope>NUCLEOTIDE SEQUENCE [LARGE SCALE GENOMIC DNA]</scope>
    <source>
        <strain evidence="5">cv. Da-Ae</strain>
        <tissue evidence="4">Seedling</tissue>
    </source>
</reference>
<dbReference type="InterPro" id="IPR001680">
    <property type="entry name" value="WD40_rpt"/>
</dbReference>
<evidence type="ECO:0000256" key="1">
    <source>
        <dbReference type="ARBA" id="ARBA00022574"/>
    </source>
</evidence>